<evidence type="ECO:0000256" key="1">
    <source>
        <dbReference type="SAM" id="MobiDB-lite"/>
    </source>
</evidence>
<comment type="caution">
    <text evidence="2">The sequence shown here is derived from an EMBL/GenBank/DDBJ whole genome shotgun (WGS) entry which is preliminary data.</text>
</comment>
<reference evidence="2" key="1">
    <citation type="journal article" date="2020" name="Fungal Divers.">
        <title>Resolving the Mortierellaceae phylogeny through synthesis of multi-gene phylogenetics and phylogenomics.</title>
        <authorList>
            <person name="Vandepol N."/>
            <person name="Liber J."/>
            <person name="Desiro A."/>
            <person name="Na H."/>
            <person name="Kennedy M."/>
            <person name="Barry K."/>
            <person name="Grigoriev I.V."/>
            <person name="Miller A.N."/>
            <person name="O'Donnell K."/>
            <person name="Stajich J.E."/>
            <person name="Bonito G."/>
        </authorList>
    </citation>
    <scope>NUCLEOTIDE SEQUENCE</scope>
    <source>
        <strain evidence="2">NRRL 28262</strain>
    </source>
</reference>
<keyword evidence="3" id="KW-1185">Reference proteome</keyword>
<dbReference type="Proteomes" id="UP001194580">
    <property type="component" value="Unassembled WGS sequence"/>
</dbReference>
<organism evidence="2 3">
    <name type="scientific">Linnemannia exigua</name>
    <dbReference type="NCBI Taxonomy" id="604196"/>
    <lineage>
        <taxon>Eukaryota</taxon>
        <taxon>Fungi</taxon>
        <taxon>Fungi incertae sedis</taxon>
        <taxon>Mucoromycota</taxon>
        <taxon>Mortierellomycotina</taxon>
        <taxon>Mortierellomycetes</taxon>
        <taxon>Mortierellales</taxon>
        <taxon>Mortierellaceae</taxon>
        <taxon>Linnemannia</taxon>
    </lineage>
</organism>
<proteinExistence type="predicted"/>
<feature type="region of interest" description="Disordered" evidence="1">
    <location>
        <begin position="507"/>
        <end position="581"/>
    </location>
</feature>
<evidence type="ECO:0000313" key="2">
    <source>
        <dbReference type="EMBL" id="KAG0264656.1"/>
    </source>
</evidence>
<name>A0AAD4H2P0_9FUNG</name>
<accession>A0AAD4H2P0</accession>
<dbReference type="InterPro" id="IPR032675">
    <property type="entry name" value="LRR_dom_sf"/>
</dbReference>
<dbReference type="EMBL" id="JAAAIL010001813">
    <property type="protein sequence ID" value="KAG0264656.1"/>
    <property type="molecule type" value="Genomic_DNA"/>
</dbReference>
<evidence type="ECO:0000313" key="3">
    <source>
        <dbReference type="Proteomes" id="UP001194580"/>
    </source>
</evidence>
<gene>
    <name evidence="2" type="ORF">BGZ95_003546</name>
</gene>
<sequence length="616" mass="68135">MSSLPPPRQSPLDIPEILIRIGQFLPLWSGEGFRLEFDPSPLLRCCLVSRAFRQALLPTLWYLYDGYRMRNIPPAILSRYSPYFRIITSTGPFKGPFQCKNLTELNTVYGQEWSRALLVSNPGLKRLVWGGPFSRRIETLEQQQEWQLELKVLMGLENLDEIRMSGFSLGEGIFVKLLRNNASSLSNLAMSTVAGVTSIEGLELPHLTELQVTFGCAESPALLDLVRCCPRLQRLSLLGSKTRASAAFVPPHHQQHQQGQHMHAGEHSLELDSEVVRLAQNISECCPELTHIKFTTTSTTGGAQTNAVFRNQSFLQGPELALIANACRRLEGFTAELATLDQALTSALMAHSSSLRSLSLTFHETDLETTRIVDRTREMNSLRRLKASLSHLQDLHLDWAGRLSANIVLAGETATAALSTPASVPATTPSAGTMVGVVPQPTATIHPTAAVTTLTNPTAEAAEAETTEDVNVGRNTYTVQEEVTAFLEEPWASKELEVLRLHGMFRSSPPTPTLSAEPNDDEDVDEAAGEVGRRGKKKQSKVVWRLAKRVGVQEQPSSPHHHVHSQQQQAQSNLGEGSSRNIKAEQQSRLLENVTGLTRLRHLCFNYTTYERIPPL</sequence>
<dbReference type="Gene3D" id="3.80.10.10">
    <property type="entry name" value="Ribonuclease Inhibitor"/>
    <property type="match status" value="1"/>
</dbReference>
<dbReference type="SUPFAM" id="SSF52047">
    <property type="entry name" value="RNI-like"/>
    <property type="match status" value="1"/>
</dbReference>
<protein>
    <submittedName>
        <fullName evidence="2">Uncharacterized protein</fullName>
    </submittedName>
</protein>
<feature type="compositionally biased region" description="Acidic residues" evidence="1">
    <location>
        <begin position="518"/>
        <end position="528"/>
    </location>
</feature>
<dbReference type="AlphaFoldDB" id="A0AAD4H2P0"/>